<sequence length="243" mass="28160">MRGKHCFRGLDPESGHTYLQTPAPVVVVEDNTVTLLKGRLKMKSKFCREPYTQVSSTEPFKNRKWKKPQKSNNVEKRPLLLDGYLDSDVEFWKLWGKNMGAVFLEHRLLRGIEMNWEIWSSLLGIGSRWLLSEEIKSSAGKWTIINPEGTTLESEKQCYLRRVAAGMVDGPHWKDIDQVLIPINIPHPHWYLADFDLLTWKVSIYDSAEWCGFFKRYVGDSSFKLLGDSILSELDHILSLYQL</sequence>
<evidence type="ECO:0000313" key="1">
    <source>
        <dbReference type="EMBL" id="CAI9301890.1"/>
    </source>
</evidence>
<organism evidence="1 2">
    <name type="scientific">Lactuca saligna</name>
    <name type="common">Willowleaf lettuce</name>
    <dbReference type="NCBI Taxonomy" id="75948"/>
    <lineage>
        <taxon>Eukaryota</taxon>
        <taxon>Viridiplantae</taxon>
        <taxon>Streptophyta</taxon>
        <taxon>Embryophyta</taxon>
        <taxon>Tracheophyta</taxon>
        <taxon>Spermatophyta</taxon>
        <taxon>Magnoliopsida</taxon>
        <taxon>eudicotyledons</taxon>
        <taxon>Gunneridae</taxon>
        <taxon>Pentapetalae</taxon>
        <taxon>asterids</taxon>
        <taxon>campanulids</taxon>
        <taxon>Asterales</taxon>
        <taxon>Asteraceae</taxon>
        <taxon>Cichorioideae</taxon>
        <taxon>Cichorieae</taxon>
        <taxon>Lactucinae</taxon>
        <taxon>Lactuca</taxon>
    </lineage>
</organism>
<protein>
    <recommendedName>
        <fullName evidence="3">Ubiquitin-like protease family profile domain-containing protein</fullName>
    </recommendedName>
</protein>
<dbReference type="SUPFAM" id="SSF54001">
    <property type="entry name" value="Cysteine proteinases"/>
    <property type="match status" value="1"/>
</dbReference>
<keyword evidence="2" id="KW-1185">Reference proteome</keyword>
<reference evidence="1" key="1">
    <citation type="submission" date="2023-04" db="EMBL/GenBank/DDBJ databases">
        <authorList>
            <person name="Vijverberg K."/>
            <person name="Xiong W."/>
            <person name="Schranz E."/>
        </authorList>
    </citation>
    <scope>NUCLEOTIDE SEQUENCE</scope>
</reference>
<evidence type="ECO:0008006" key="3">
    <source>
        <dbReference type="Google" id="ProtNLM"/>
    </source>
</evidence>
<name>A0AA35ZZR4_LACSI</name>
<accession>A0AA35ZZR4</accession>
<dbReference type="AlphaFoldDB" id="A0AA35ZZR4"/>
<dbReference type="EMBL" id="OX465085">
    <property type="protein sequence ID" value="CAI9301890.1"/>
    <property type="molecule type" value="Genomic_DNA"/>
</dbReference>
<dbReference type="InterPro" id="IPR038765">
    <property type="entry name" value="Papain-like_cys_pep_sf"/>
</dbReference>
<gene>
    <name evidence="1" type="ORF">LSALG_LOCUS40411</name>
</gene>
<proteinExistence type="predicted"/>
<evidence type="ECO:0000313" key="2">
    <source>
        <dbReference type="Proteomes" id="UP001177003"/>
    </source>
</evidence>
<dbReference type="Gene3D" id="3.40.395.10">
    <property type="entry name" value="Adenoviral Proteinase, Chain A"/>
    <property type="match status" value="1"/>
</dbReference>
<dbReference type="Proteomes" id="UP001177003">
    <property type="component" value="Chromosome 9"/>
</dbReference>